<dbReference type="InterPro" id="IPR007867">
    <property type="entry name" value="GMC_OxRtase_C"/>
</dbReference>
<dbReference type="InParanoid" id="A0A1Y2DQR2"/>
<dbReference type="OrthoDB" id="269227at2759"/>
<evidence type="ECO:0000256" key="3">
    <source>
        <dbReference type="PIRSR" id="PIRSR000137-2"/>
    </source>
</evidence>
<accession>A0A1Y2DQR2</accession>
<evidence type="ECO:0000313" key="6">
    <source>
        <dbReference type="EMBL" id="ORY61557.1"/>
    </source>
</evidence>
<evidence type="ECO:0000313" key="7">
    <source>
        <dbReference type="Proteomes" id="UP000193689"/>
    </source>
</evidence>
<dbReference type="STRING" id="1141098.A0A1Y2DQR2"/>
<dbReference type="AlphaFoldDB" id="A0A1Y2DQR2"/>
<dbReference type="SUPFAM" id="SSF54373">
    <property type="entry name" value="FAD-linked reductases, C-terminal domain"/>
    <property type="match status" value="1"/>
</dbReference>
<dbReference type="PROSITE" id="PS00624">
    <property type="entry name" value="GMC_OXRED_2"/>
    <property type="match status" value="1"/>
</dbReference>
<feature type="active site" description="Proton donor" evidence="2">
    <location>
        <position position="559"/>
    </location>
</feature>
<evidence type="ECO:0000256" key="1">
    <source>
        <dbReference type="ARBA" id="ARBA00010790"/>
    </source>
</evidence>
<dbReference type="GO" id="GO:0016614">
    <property type="term" value="F:oxidoreductase activity, acting on CH-OH group of donors"/>
    <property type="evidence" value="ECO:0007669"/>
    <property type="project" value="InterPro"/>
</dbReference>
<comment type="similarity">
    <text evidence="1">Belongs to the GMC oxidoreductase family.</text>
</comment>
<dbReference type="PANTHER" id="PTHR11552">
    <property type="entry name" value="GLUCOSE-METHANOL-CHOLINE GMC OXIDOREDUCTASE"/>
    <property type="match status" value="1"/>
</dbReference>
<evidence type="ECO:0000259" key="5">
    <source>
        <dbReference type="PROSITE" id="PS00624"/>
    </source>
</evidence>
<feature type="domain" description="Glucose-methanol-choline oxidoreductase N-terminal" evidence="5">
    <location>
        <begin position="307"/>
        <end position="321"/>
    </location>
</feature>
<dbReference type="Proteomes" id="UP000193689">
    <property type="component" value="Unassembled WGS sequence"/>
</dbReference>
<dbReference type="Gene3D" id="3.50.50.60">
    <property type="entry name" value="FAD/NAD(P)-binding domain"/>
    <property type="match status" value="1"/>
</dbReference>
<dbReference type="Pfam" id="PF00732">
    <property type="entry name" value="GMC_oxred_N"/>
    <property type="match status" value="1"/>
</dbReference>
<dbReference type="InterPro" id="IPR036188">
    <property type="entry name" value="FAD/NAD-bd_sf"/>
</dbReference>
<feature type="binding site" evidence="3">
    <location>
        <position position="113"/>
    </location>
    <ligand>
        <name>FAD</name>
        <dbReference type="ChEBI" id="CHEBI:57692"/>
    </ligand>
</feature>
<feature type="active site" description="Proton acceptor" evidence="2">
    <location>
        <position position="602"/>
    </location>
</feature>
<gene>
    <name evidence="6" type="ORF">BCR38DRAFT_396540</name>
</gene>
<comment type="caution">
    <text evidence="6">The sequence shown here is derived from an EMBL/GenBank/DDBJ whole genome shotgun (WGS) entry which is preliminary data.</text>
</comment>
<dbReference type="SUPFAM" id="SSF51905">
    <property type="entry name" value="FAD/NAD(P)-binding domain"/>
    <property type="match status" value="1"/>
</dbReference>
<keyword evidence="3" id="KW-0285">Flavoprotein</keyword>
<keyword evidence="3" id="KW-0274">FAD</keyword>
<dbReference type="EMBL" id="MCFJ01000010">
    <property type="protein sequence ID" value="ORY61557.1"/>
    <property type="molecule type" value="Genomic_DNA"/>
</dbReference>
<evidence type="ECO:0000256" key="4">
    <source>
        <dbReference type="SAM" id="SignalP"/>
    </source>
</evidence>
<reference evidence="6 7" key="1">
    <citation type="submission" date="2016-07" db="EMBL/GenBank/DDBJ databases">
        <title>Pervasive Adenine N6-methylation of Active Genes in Fungi.</title>
        <authorList>
            <consortium name="DOE Joint Genome Institute"/>
            <person name="Mondo S.J."/>
            <person name="Dannebaum R.O."/>
            <person name="Kuo R.C."/>
            <person name="Labutti K."/>
            <person name="Haridas S."/>
            <person name="Kuo A."/>
            <person name="Salamov A."/>
            <person name="Ahrendt S.R."/>
            <person name="Lipzen A."/>
            <person name="Sullivan W."/>
            <person name="Andreopoulos W.B."/>
            <person name="Clum A."/>
            <person name="Lindquist E."/>
            <person name="Daum C."/>
            <person name="Ramamoorthy G.K."/>
            <person name="Gryganskyi A."/>
            <person name="Culley D."/>
            <person name="Magnuson J.K."/>
            <person name="James T.Y."/>
            <person name="O'Malley M.A."/>
            <person name="Stajich J.E."/>
            <person name="Spatafora J.W."/>
            <person name="Visel A."/>
            <person name="Grigoriev I.V."/>
        </authorList>
    </citation>
    <scope>NUCLEOTIDE SEQUENCE [LARGE SCALE GENOMIC DNA]</scope>
    <source>
        <strain evidence="6 7">CBS 129021</strain>
    </source>
</reference>
<dbReference type="InterPro" id="IPR000172">
    <property type="entry name" value="GMC_OxRdtase_N"/>
</dbReference>
<dbReference type="PIRSF" id="PIRSF000137">
    <property type="entry name" value="Alcohol_oxidase"/>
    <property type="match status" value="1"/>
</dbReference>
<comment type="cofactor">
    <cofactor evidence="3">
        <name>FAD</name>
        <dbReference type="ChEBI" id="CHEBI:57692"/>
    </cofactor>
</comment>
<evidence type="ECO:0000256" key="2">
    <source>
        <dbReference type="PIRSR" id="PIRSR000137-1"/>
    </source>
</evidence>
<organism evidence="6 7">
    <name type="scientific">Pseudomassariella vexata</name>
    <dbReference type="NCBI Taxonomy" id="1141098"/>
    <lineage>
        <taxon>Eukaryota</taxon>
        <taxon>Fungi</taxon>
        <taxon>Dikarya</taxon>
        <taxon>Ascomycota</taxon>
        <taxon>Pezizomycotina</taxon>
        <taxon>Sordariomycetes</taxon>
        <taxon>Xylariomycetidae</taxon>
        <taxon>Amphisphaeriales</taxon>
        <taxon>Pseudomassariaceae</taxon>
        <taxon>Pseudomassariella</taxon>
    </lineage>
</organism>
<dbReference type="Pfam" id="PF05199">
    <property type="entry name" value="GMC_oxred_C"/>
    <property type="match status" value="1"/>
</dbReference>
<keyword evidence="7" id="KW-1185">Reference proteome</keyword>
<dbReference type="GeneID" id="63773862"/>
<dbReference type="RefSeq" id="XP_040713634.1">
    <property type="nucleotide sequence ID" value="XM_040857650.1"/>
</dbReference>
<dbReference type="GO" id="GO:0050660">
    <property type="term" value="F:flavin adenine dinucleotide binding"/>
    <property type="evidence" value="ECO:0007669"/>
    <property type="project" value="InterPro"/>
</dbReference>
<feature type="signal peptide" evidence="4">
    <location>
        <begin position="1"/>
        <end position="22"/>
    </location>
</feature>
<dbReference type="Gene3D" id="3.30.560.10">
    <property type="entry name" value="Glucose Oxidase, domain 3"/>
    <property type="match status" value="1"/>
</dbReference>
<dbReference type="GO" id="GO:0044550">
    <property type="term" value="P:secondary metabolite biosynthetic process"/>
    <property type="evidence" value="ECO:0007669"/>
    <property type="project" value="TreeGrafter"/>
</dbReference>
<dbReference type="InterPro" id="IPR012132">
    <property type="entry name" value="GMC_OxRdtase"/>
</dbReference>
<feature type="chain" id="PRO_5012869835" evidence="4">
    <location>
        <begin position="23"/>
        <end position="622"/>
    </location>
</feature>
<sequence>MAHSLAWGAILSILSFSTLVSCAPRRAQSNQTQNQWDYVIVGGGLTGLVAATRLSENPKVSVLVLEYGPIDRSNVTQIPYYGTTLNTADMRNITSALEPRLGNQTFAVRVGAVAGGGSQVNGMQWDLASEADYDSWELLGNPGWGWKGLHPYIKKSAKFGVPTPEIEAVYNYSYDASAYGAKALAQASFPDFQYPDMYNFIDGLDELGVPFIKEHALGNAVGHFWSPSAINAESKTRSSSLYAYYDTVSHRANLKLLSMHQAVEILFANTKNTNTTDLIASGVKVLDRSTDKTVKFYAKKEVVLAAGAVFTPQLLQLSGIGPKSVLEAAGVETKLDFPAVGSNFQDHAVAFPMWTLNNTFPTPSELSTNATFWDEAYRLYHEELTGPLTKAQASYIAFPSLSTVTDEAETLLTSLEAQESDGYLPEIYSTSPELVAGFTAQRDSLVSHMRSGSIAVVEVPISGAGSSPSALQKPLSRGTIHLNASNPLGVPVVFYNSLSNPFDRSSMYHFIQFTRKLFASDAVAPLNPVEVLPGTQYTTEDDVIEAMIASGWLIPSFSHPSCSCPMMPKEKGGCVDSELKVYGTKKLSIIDASILPIIPAAHLQATMYAVAEKASDIIHSRA</sequence>
<dbReference type="PANTHER" id="PTHR11552:SF115">
    <property type="entry name" value="DEHYDROGENASE XPTC-RELATED"/>
    <property type="match status" value="1"/>
</dbReference>
<proteinExistence type="inferred from homology"/>
<keyword evidence="4" id="KW-0732">Signal</keyword>
<name>A0A1Y2DQR2_9PEZI</name>
<protein>
    <submittedName>
        <fullName evidence="6">Choline dehydrogenase</fullName>
    </submittedName>
</protein>